<evidence type="ECO:0000313" key="6">
    <source>
        <dbReference type="Proteomes" id="UP001170683"/>
    </source>
</evidence>
<dbReference type="PROSITE" id="PS00154">
    <property type="entry name" value="ATPASE_E1_E2"/>
    <property type="match status" value="1"/>
</dbReference>
<evidence type="ECO:0000256" key="4">
    <source>
        <dbReference type="ARBA" id="ARBA00023136"/>
    </source>
</evidence>
<keyword evidence="6" id="KW-1185">Reference proteome</keyword>
<dbReference type="RefSeq" id="WP_304514511.1">
    <property type="nucleotide sequence ID" value="NZ_JAOSIQ010000044.1"/>
</dbReference>
<comment type="caution">
    <text evidence="5">The sequence shown here is derived from an EMBL/GenBank/DDBJ whole genome shotgun (WGS) entry which is preliminary data.</text>
</comment>
<dbReference type="Gene3D" id="3.40.50.1000">
    <property type="entry name" value="HAD superfamily/HAD-like"/>
    <property type="match status" value="1"/>
</dbReference>
<protein>
    <submittedName>
        <fullName evidence="5">Uncharacterized protein</fullName>
    </submittedName>
</protein>
<dbReference type="Proteomes" id="UP001170683">
    <property type="component" value="Unassembled WGS sequence"/>
</dbReference>
<dbReference type="InterPro" id="IPR018303">
    <property type="entry name" value="ATPase_P-typ_P_site"/>
</dbReference>
<evidence type="ECO:0000256" key="2">
    <source>
        <dbReference type="ARBA" id="ARBA00022692"/>
    </source>
</evidence>
<evidence type="ECO:0000256" key="1">
    <source>
        <dbReference type="ARBA" id="ARBA00004370"/>
    </source>
</evidence>
<reference evidence="5 6" key="1">
    <citation type="journal article" date="2023" name="Int. J. Syst. Evol. Microbiol.">
        <title>The observation of taxonomic boundaries for the 16SrII and 16SrXXV phytoplasmas using genome-based delimitation.</title>
        <authorList>
            <person name="Rodrigues Jardim B."/>
            <person name="Tran-Nguyen L.T.T."/>
            <person name="Gambley C."/>
            <person name="Al-Sadi A.M."/>
            <person name="Al-Subhi A.M."/>
            <person name="Foissac X."/>
            <person name="Salar P."/>
            <person name="Cai H."/>
            <person name="Yang J.Y."/>
            <person name="Davis R."/>
            <person name="Jones L."/>
            <person name="Rodoni B."/>
            <person name="Constable F.E."/>
        </authorList>
    </citation>
    <scope>NUCLEOTIDE SEQUENCE [LARGE SCALE GENOMIC DNA]</scope>
    <source>
        <strain evidence="5">BAWM-225</strain>
    </source>
</reference>
<feature type="non-terminal residue" evidence="5">
    <location>
        <position position="1"/>
    </location>
</feature>
<evidence type="ECO:0000256" key="3">
    <source>
        <dbReference type="ARBA" id="ARBA00022989"/>
    </source>
</evidence>
<dbReference type="InterPro" id="IPR023299">
    <property type="entry name" value="ATPase_P-typ_cyto_dom_N"/>
</dbReference>
<dbReference type="Gene3D" id="3.40.1110.10">
    <property type="entry name" value="Calcium-transporting ATPase, cytoplasmic domain N"/>
    <property type="match status" value="1"/>
</dbReference>
<evidence type="ECO:0000313" key="5">
    <source>
        <dbReference type="EMBL" id="MDO8064321.1"/>
    </source>
</evidence>
<proteinExistence type="predicted"/>
<keyword evidence="2" id="KW-0812">Transmembrane</keyword>
<organism evidence="5 6">
    <name type="scientific">Candidatus Phytoplasma bonamiae</name>
    <dbReference type="NCBI Taxonomy" id="2982626"/>
    <lineage>
        <taxon>Bacteria</taxon>
        <taxon>Bacillati</taxon>
        <taxon>Mycoplasmatota</taxon>
        <taxon>Mollicutes</taxon>
        <taxon>Acholeplasmatales</taxon>
        <taxon>Acholeplasmataceae</taxon>
        <taxon>Candidatus Phytoplasma</taxon>
        <taxon>16SrII (Peanut WB group)</taxon>
    </lineage>
</organism>
<gene>
    <name evidence="5" type="ORF">OC701_02540</name>
</gene>
<keyword evidence="3" id="KW-1133">Transmembrane helix</keyword>
<comment type="subcellular location">
    <subcellularLocation>
        <location evidence="1">Membrane</location>
    </subcellularLocation>
</comment>
<sequence length="63" mass="7324">INILCLDKTGTITDGNMNVKKILKYSNDDTIDLNYLSIHNKYLNNFINNNINNNGKRCKFKIF</sequence>
<accession>A0ABT9D8N3</accession>
<dbReference type="EMBL" id="JAOSIQ010000044">
    <property type="protein sequence ID" value="MDO8064321.1"/>
    <property type="molecule type" value="Genomic_DNA"/>
</dbReference>
<dbReference type="InterPro" id="IPR023214">
    <property type="entry name" value="HAD_sf"/>
</dbReference>
<keyword evidence="4" id="KW-0472">Membrane</keyword>
<name>A0ABT9D8N3_9MOLU</name>